<feature type="domain" description="Peptidase M16 C-terminal" evidence="3">
    <location>
        <begin position="669"/>
        <end position="843"/>
    </location>
</feature>
<dbReference type="GO" id="GO:0046872">
    <property type="term" value="F:metal ion binding"/>
    <property type="evidence" value="ECO:0007669"/>
    <property type="project" value="InterPro"/>
</dbReference>
<dbReference type="Pfam" id="PF00675">
    <property type="entry name" value="Peptidase_M16"/>
    <property type="match status" value="2"/>
</dbReference>
<dbReference type="EMBL" id="UINC01015870">
    <property type="protein sequence ID" value="SVA66505.1"/>
    <property type="molecule type" value="Genomic_DNA"/>
</dbReference>
<evidence type="ECO:0000259" key="3">
    <source>
        <dbReference type="Pfam" id="PF05193"/>
    </source>
</evidence>
<organism evidence="4">
    <name type="scientific">marine metagenome</name>
    <dbReference type="NCBI Taxonomy" id="408172"/>
    <lineage>
        <taxon>unclassified sequences</taxon>
        <taxon>metagenomes</taxon>
        <taxon>ecological metagenomes</taxon>
    </lineage>
</organism>
<dbReference type="InterPro" id="IPR011249">
    <property type="entry name" value="Metalloenz_LuxS/M16"/>
</dbReference>
<gene>
    <name evidence="4" type="ORF">METZ01_LOCUS119359</name>
</gene>
<protein>
    <recommendedName>
        <fullName evidence="5">Peptidase M16 N-terminal domain-containing protein</fullName>
    </recommendedName>
</protein>
<dbReference type="PROSITE" id="PS51257">
    <property type="entry name" value="PROKAR_LIPOPROTEIN"/>
    <property type="match status" value="1"/>
</dbReference>
<feature type="non-terminal residue" evidence="4">
    <location>
        <position position="935"/>
    </location>
</feature>
<dbReference type="InterPro" id="IPR011765">
    <property type="entry name" value="Pept_M16_N"/>
</dbReference>
<feature type="domain" description="Peptidase M16 N-terminal" evidence="2">
    <location>
        <begin position="42"/>
        <end position="156"/>
    </location>
</feature>
<reference evidence="4" key="1">
    <citation type="submission" date="2018-05" db="EMBL/GenBank/DDBJ databases">
        <authorList>
            <person name="Lanie J.A."/>
            <person name="Ng W.-L."/>
            <person name="Kazmierczak K.M."/>
            <person name="Andrzejewski T.M."/>
            <person name="Davidsen T.M."/>
            <person name="Wayne K.J."/>
            <person name="Tettelin H."/>
            <person name="Glass J.I."/>
            <person name="Rusch D."/>
            <person name="Podicherti R."/>
            <person name="Tsui H.-C.T."/>
            <person name="Winkler M.E."/>
        </authorList>
    </citation>
    <scope>NUCLEOTIDE SEQUENCE</scope>
</reference>
<dbReference type="Pfam" id="PF05193">
    <property type="entry name" value="Peptidase_M16_C"/>
    <property type="match status" value="2"/>
</dbReference>
<dbReference type="AlphaFoldDB" id="A0A381XP32"/>
<proteinExistence type="inferred from homology"/>
<dbReference type="PANTHER" id="PTHR11851:SF49">
    <property type="entry name" value="MITOCHONDRIAL-PROCESSING PEPTIDASE SUBUNIT ALPHA"/>
    <property type="match status" value="1"/>
</dbReference>
<evidence type="ECO:0008006" key="5">
    <source>
        <dbReference type="Google" id="ProtNLM"/>
    </source>
</evidence>
<evidence type="ECO:0000256" key="1">
    <source>
        <dbReference type="ARBA" id="ARBA00007261"/>
    </source>
</evidence>
<feature type="domain" description="Peptidase M16 N-terminal" evidence="2">
    <location>
        <begin position="528"/>
        <end position="655"/>
    </location>
</feature>
<accession>A0A381XP32</accession>
<dbReference type="InterPro" id="IPR007863">
    <property type="entry name" value="Peptidase_M16_C"/>
</dbReference>
<dbReference type="PANTHER" id="PTHR11851">
    <property type="entry name" value="METALLOPROTEASE"/>
    <property type="match status" value="1"/>
</dbReference>
<dbReference type="SUPFAM" id="SSF63411">
    <property type="entry name" value="LuxS/MPP-like metallohydrolase"/>
    <property type="match status" value="4"/>
</dbReference>
<evidence type="ECO:0000313" key="4">
    <source>
        <dbReference type="EMBL" id="SVA66505.1"/>
    </source>
</evidence>
<evidence type="ECO:0000259" key="2">
    <source>
        <dbReference type="Pfam" id="PF00675"/>
    </source>
</evidence>
<name>A0A381XP32_9ZZZZ</name>
<feature type="domain" description="Peptidase M16 C-terminal" evidence="3">
    <location>
        <begin position="199"/>
        <end position="376"/>
    </location>
</feature>
<comment type="similarity">
    <text evidence="1">Belongs to the peptidase M16 family.</text>
</comment>
<sequence length="935" mass="105111">MFRRSIIFALLTTILMVGCIQKQEIPFTIDYEKYQLDNGLTVILHEDKSDPIVGVAIQYHVGSNRETPGRTGFAHLFEHMLFQESQHVGQDQFFKTIQNVGGTLNGGTNKDGTVYYEIVPNNALETVLWLESDRMGWLLSTVTKAAFMNQQEVVQNEKRQRVDNRPYGHANYVMIKNMYPENHPYNWTTIGELEDLQNATLKDVRNFYEQWYGPNNATMVIAGDFINHEVKQLVEKYFGEIKAGPENNNPETQPVQLTTTKKVYHEDNFATSPRLTMTFPTVDQRHVDAAALELLGQLMGDGKKAPLYKVIVEEKKLAPSLYAYSGTQEIAGTFQIVVTGFPTTNLTDIENAIHEAFERFEVEGFTEEDVERLKAKYETGFYNSISSVLGKAFQLASYNEYYGSPDAITTEFQKVLDVNMNDIKQAYAKYIKDKNYVLTSFVPSGMVDLVAEGSALFPIKEEKIIANEEKIVGKGSMDVDQITSSFDRSMEPINGPQPGLNLPKIWKNKYDNGVSIYGAKHDELPLISFGISIDGGMLMDDPNQIGVANLISDLMMEGTANKTPVELEEAIDALGSSINMYTGKQAINIEVNTLKRNFSSTLALVEEILFEPRWDATEFERIKRETAETIKRRSAVPSSIASNVFNKLNYGGHILANSTLGTIKSVETIELDDLKEYVDINFSAHLGTISIVGNISQNEAIDAFKGLIERWQVKDSEIPEYDIPDPNQSAKVYFVDVPNAKQSEIRIGYLGLPRTHPDFYATTIMNMKLGGNFSGDVNLILREEKGFTYGARTRFSGSRLPGTFTASSGVRSNTTEESVNIFKNLMTAYRNPINEEDLKFTKNVTLKSNARQFETLGSLRRMISNIATYDLPFDYIKNQEEIVRKMTIDSHNALVKKYIRPDEMIYLVVGDAATQLNGMKSLGFGNPVLLDKEGN</sequence>
<dbReference type="InterPro" id="IPR050361">
    <property type="entry name" value="MPP/UQCRC_Complex"/>
</dbReference>
<dbReference type="Gene3D" id="3.30.830.10">
    <property type="entry name" value="Metalloenzyme, LuxS/M16 peptidase-like"/>
    <property type="match status" value="4"/>
</dbReference>